<dbReference type="AlphaFoldDB" id="A0A314U714"/>
<dbReference type="OrthoDB" id="65569at2759"/>
<protein>
    <submittedName>
        <fullName evidence="3">Uncharacterized protein</fullName>
    </submittedName>
</protein>
<dbReference type="Pfam" id="PF00232">
    <property type="entry name" value="Glyco_hydro_1"/>
    <property type="match status" value="1"/>
</dbReference>
<dbReference type="InterPro" id="IPR001360">
    <property type="entry name" value="Glyco_hydro_1"/>
</dbReference>
<evidence type="ECO:0000256" key="2">
    <source>
        <dbReference type="RuleBase" id="RU003690"/>
    </source>
</evidence>
<evidence type="ECO:0000313" key="3">
    <source>
        <dbReference type="EMBL" id="PQM33173.1"/>
    </source>
</evidence>
<name>A0A314U714_PRUYE</name>
<sequence length="121" mass="13960">MGINYYTSRYGKNEPASPGKPISYGNDQLASSWTKSGKCGWNPNWSSDKKNWIVPQSCNKTCYAAGSKFLYSYPQGLQKLLEFIKKEYRDPKIYITENGITEKRDDKLRLDEALKDPHRIQ</sequence>
<reference evidence="3 4" key="1">
    <citation type="submission" date="2018-02" db="EMBL/GenBank/DDBJ databases">
        <title>Draft genome of wild Prunus yedoensis var. nudiflora.</title>
        <authorList>
            <person name="Baek S."/>
            <person name="Kim J.-H."/>
            <person name="Choi K."/>
            <person name="Kim G.-B."/>
            <person name="Cho A."/>
            <person name="Jang H."/>
            <person name="Shin C.-H."/>
            <person name="Yu H.-J."/>
            <person name="Mun J.-H."/>
        </authorList>
    </citation>
    <scope>NUCLEOTIDE SEQUENCE [LARGE SCALE GENOMIC DNA]</scope>
    <source>
        <strain evidence="4">cv. Jeju island</strain>
        <tissue evidence="3">Leaf</tissue>
    </source>
</reference>
<keyword evidence="4" id="KW-1185">Reference proteome</keyword>
<comment type="caution">
    <text evidence="3">The sequence shown here is derived from an EMBL/GenBank/DDBJ whole genome shotgun (WGS) entry which is preliminary data.</text>
</comment>
<dbReference type="Proteomes" id="UP000250321">
    <property type="component" value="Unassembled WGS sequence"/>
</dbReference>
<evidence type="ECO:0000313" key="4">
    <source>
        <dbReference type="Proteomes" id="UP000250321"/>
    </source>
</evidence>
<dbReference type="PANTHER" id="PTHR10353">
    <property type="entry name" value="GLYCOSYL HYDROLASE"/>
    <property type="match status" value="1"/>
</dbReference>
<proteinExistence type="inferred from homology"/>
<evidence type="ECO:0000256" key="1">
    <source>
        <dbReference type="ARBA" id="ARBA00010838"/>
    </source>
</evidence>
<dbReference type="SUPFAM" id="SSF51445">
    <property type="entry name" value="(Trans)glycosidases"/>
    <property type="match status" value="1"/>
</dbReference>
<dbReference type="EMBL" id="PJQY01003962">
    <property type="protein sequence ID" value="PQM33173.1"/>
    <property type="molecule type" value="Genomic_DNA"/>
</dbReference>
<dbReference type="GO" id="GO:0005975">
    <property type="term" value="P:carbohydrate metabolic process"/>
    <property type="evidence" value="ECO:0007669"/>
    <property type="project" value="InterPro"/>
</dbReference>
<dbReference type="GO" id="GO:0008422">
    <property type="term" value="F:beta-glucosidase activity"/>
    <property type="evidence" value="ECO:0007669"/>
    <property type="project" value="TreeGrafter"/>
</dbReference>
<comment type="similarity">
    <text evidence="1 2">Belongs to the glycosyl hydrolase 1 family.</text>
</comment>
<dbReference type="InterPro" id="IPR017853">
    <property type="entry name" value="GH"/>
</dbReference>
<accession>A0A314U714</accession>
<gene>
    <name evidence="3" type="ORF">Pyn_16841</name>
</gene>
<dbReference type="PANTHER" id="PTHR10353:SF154">
    <property type="entry name" value="BETA-GLUCOSIDASE 9-RELATED"/>
    <property type="match status" value="1"/>
</dbReference>
<organism evidence="3 4">
    <name type="scientific">Prunus yedoensis var. nudiflora</name>
    <dbReference type="NCBI Taxonomy" id="2094558"/>
    <lineage>
        <taxon>Eukaryota</taxon>
        <taxon>Viridiplantae</taxon>
        <taxon>Streptophyta</taxon>
        <taxon>Embryophyta</taxon>
        <taxon>Tracheophyta</taxon>
        <taxon>Spermatophyta</taxon>
        <taxon>Magnoliopsida</taxon>
        <taxon>eudicotyledons</taxon>
        <taxon>Gunneridae</taxon>
        <taxon>Pentapetalae</taxon>
        <taxon>rosids</taxon>
        <taxon>fabids</taxon>
        <taxon>Rosales</taxon>
        <taxon>Rosaceae</taxon>
        <taxon>Amygdaloideae</taxon>
        <taxon>Amygdaleae</taxon>
        <taxon>Prunus</taxon>
    </lineage>
</organism>
<dbReference type="Gene3D" id="3.20.20.80">
    <property type="entry name" value="Glycosidases"/>
    <property type="match status" value="1"/>
</dbReference>